<dbReference type="InterPro" id="IPR044824">
    <property type="entry name" value="MAIN-like"/>
</dbReference>
<feature type="compositionally biased region" description="Polar residues" evidence="1">
    <location>
        <begin position="308"/>
        <end position="318"/>
    </location>
</feature>
<organism evidence="3 4">
    <name type="scientific">Triticum urartu</name>
    <name type="common">Red wild einkorn</name>
    <name type="synonym">Crithodium urartu</name>
    <dbReference type="NCBI Taxonomy" id="4572"/>
    <lineage>
        <taxon>Eukaryota</taxon>
        <taxon>Viridiplantae</taxon>
        <taxon>Streptophyta</taxon>
        <taxon>Embryophyta</taxon>
        <taxon>Tracheophyta</taxon>
        <taxon>Spermatophyta</taxon>
        <taxon>Magnoliopsida</taxon>
        <taxon>Liliopsida</taxon>
        <taxon>Poales</taxon>
        <taxon>Poaceae</taxon>
        <taxon>BOP clade</taxon>
        <taxon>Pooideae</taxon>
        <taxon>Triticodae</taxon>
        <taxon>Triticeae</taxon>
        <taxon>Triticinae</taxon>
        <taxon>Triticum</taxon>
    </lineage>
</organism>
<accession>A0A8R7U039</accession>
<protein>
    <recommendedName>
        <fullName evidence="2">Aminotransferase-like plant mobile domain-containing protein</fullName>
    </recommendedName>
</protein>
<evidence type="ECO:0000256" key="1">
    <source>
        <dbReference type="SAM" id="MobiDB-lite"/>
    </source>
</evidence>
<reference evidence="3" key="2">
    <citation type="submission" date="2018-03" db="EMBL/GenBank/DDBJ databases">
        <title>The Triticum urartu genome reveals the dynamic nature of wheat genome evolution.</title>
        <authorList>
            <person name="Ling H."/>
            <person name="Ma B."/>
            <person name="Shi X."/>
            <person name="Liu H."/>
            <person name="Dong L."/>
            <person name="Sun H."/>
            <person name="Cao Y."/>
            <person name="Gao Q."/>
            <person name="Zheng S."/>
            <person name="Li Y."/>
            <person name="Yu Y."/>
            <person name="Du H."/>
            <person name="Qi M."/>
            <person name="Li Y."/>
            <person name="Yu H."/>
            <person name="Cui Y."/>
            <person name="Wang N."/>
            <person name="Chen C."/>
            <person name="Wu H."/>
            <person name="Zhao Y."/>
            <person name="Zhang J."/>
            <person name="Li Y."/>
            <person name="Zhou W."/>
            <person name="Zhang B."/>
            <person name="Hu W."/>
            <person name="Eijk M."/>
            <person name="Tang J."/>
            <person name="Witsenboer H."/>
            <person name="Zhao S."/>
            <person name="Li Z."/>
            <person name="Zhang A."/>
            <person name="Wang D."/>
            <person name="Liang C."/>
        </authorList>
    </citation>
    <scope>NUCLEOTIDE SEQUENCE [LARGE SCALE GENOMIC DNA]</scope>
    <source>
        <strain evidence="3">cv. G1812</strain>
    </source>
</reference>
<sequence length="318" mass="36594">MTVTLQDVSMILALPIKGILVYFITNAANWRDRMFDLIGAVPAVPDDPTKYRVPAGATYVWIVEHFSQCPGDASEEMVQQYTRAYLCYVISRTLFADGGGRTAPWMWLKALSGWDSKQSWGLAALAYLYRQLDEACCRRKDHASICGSLVLLSVWMWEHFSVGRPKVIRYDAWDDHDNPLWKPTCAYKWDKVLEFNGDQKRMYIDYTNEFDVLTAEQVTWQPYGLQDNFAFIPDFQLNPKCTEESHLWQMRCPLICLYAVEHHLPQACDDSIWVISVYTAGVEGHEYRASRLGQNEAEEDQETGSHIMKSTSRSGITW</sequence>
<dbReference type="GO" id="GO:0010073">
    <property type="term" value="P:meristem maintenance"/>
    <property type="evidence" value="ECO:0007669"/>
    <property type="project" value="InterPro"/>
</dbReference>
<dbReference type="EnsemblPlants" id="TuG1812G0300004841.01.T01">
    <property type="protein sequence ID" value="TuG1812G0300004841.01.T01"/>
    <property type="gene ID" value="TuG1812G0300004841.01"/>
</dbReference>
<dbReference type="Gramene" id="TuG1812G0300004841.01.T01">
    <property type="protein sequence ID" value="TuG1812G0300004841.01.T01"/>
    <property type="gene ID" value="TuG1812G0300004841.01"/>
</dbReference>
<dbReference type="Proteomes" id="UP000015106">
    <property type="component" value="Chromosome 3"/>
</dbReference>
<name>A0A8R7U039_TRIUA</name>
<keyword evidence="4" id="KW-1185">Reference proteome</keyword>
<evidence type="ECO:0000313" key="3">
    <source>
        <dbReference type="EnsemblPlants" id="TuG1812G0300004841.01.T01"/>
    </source>
</evidence>
<evidence type="ECO:0000259" key="2">
    <source>
        <dbReference type="Pfam" id="PF10536"/>
    </source>
</evidence>
<dbReference type="Pfam" id="PF10536">
    <property type="entry name" value="PMD"/>
    <property type="match status" value="1"/>
</dbReference>
<evidence type="ECO:0000313" key="4">
    <source>
        <dbReference type="Proteomes" id="UP000015106"/>
    </source>
</evidence>
<reference evidence="4" key="1">
    <citation type="journal article" date="2013" name="Nature">
        <title>Draft genome of the wheat A-genome progenitor Triticum urartu.</title>
        <authorList>
            <person name="Ling H.Q."/>
            <person name="Zhao S."/>
            <person name="Liu D."/>
            <person name="Wang J."/>
            <person name="Sun H."/>
            <person name="Zhang C."/>
            <person name="Fan H."/>
            <person name="Li D."/>
            <person name="Dong L."/>
            <person name="Tao Y."/>
            <person name="Gao C."/>
            <person name="Wu H."/>
            <person name="Li Y."/>
            <person name="Cui Y."/>
            <person name="Guo X."/>
            <person name="Zheng S."/>
            <person name="Wang B."/>
            <person name="Yu K."/>
            <person name="Liang Q."/>
            <person name="Yang W."/>
            <person name="Lou X."/>
            <person name="Chen J."/>
            <person name="Feng M."/>
            <person name="Jian J."/>
            <person name="Zhang X."/>
            <person name="Luo G."/>
            <person name="Jiang Y."/>
            <person name="Liu J."/>
            <person name="Wang Z."/>
            <person name="Sha Y."/>
            <person name="Zhang B."/>
            <person name="Wu H."/>
            <person name="Tang D."/>
            <person name="Shen Q."/>
            <person name="Xue P."/>
            <person name="Zou S."/>
            <person name="Wang X."/>
            <person name="Liu X."/>
            <person name="Wang F."/>
            <person name="Yang Y."/>
            <person name="An X."/>
            <person name="Dong Z."/>
            <person name="Zhang K."/>
            <person name="Zhang X."/>
            <person name="Luo M.C."/>
            <person name="Dvorak J."/>
            <person name="Tong Y."/>
            <person name="Wang J."/>
            <person name="Yang H."/>
            <person name="Li Z."/>
            <person name="Wang D."/>
            <person name="Zhang A."/>
            <person name="Wang J."/>
        </authorList>
    </citation>
    <scope>NUCLEOTIDE SEQUENCE</scope>
    <source>
        <strain evidence="4">cv. G1812</strain>
    </source>
</reference>
<feature type="region of interest" description="Disordered" evidence="1">
    <location>
        <begin position="291"/>
        <end position="318"/>
    </location>
</feature>
<dbReference type="PANTHER" id="PTHR46033">
    <property type="entry name" value="PROTEIN MAIN-LIKE 2"/>
    <property type="match status" value="1"/>
</dbReference>
<reference evidence="3" key="3">
    <citation type="submission" date="2022-06" db="UniProtKB">
        <authorList>
            <consortium name="EnsemblPlants"/>
        </authorList>
    </citation>
    <scope>IDENTIFICATION</scope>
</reference>
<feature type="domain" description="Aminotransferase-like plant mobile" evidence="2">
    <location>
        <begin position="1"/>
        <end position="268"/>
    </location>
</feature>
<proteinExistence type="predicted"/>
<dbReference type="AlphaFoldDB" id="A0A8R7U039"/>
<dbReference type="InterPro" id="IPR019557">
    <property type="entry name" value="AminoTfrase-like_pln_mobile"/>
</dbReference>
<dbReference type="PANTHER" id="PTHR46033:SF87">
    <property type="entry name" value="AMINOTRANSFERASE-LIKE PLANT MOBILE DOMAIN-CONTAINING PROTEIN"/>
    <property type="match status" value="1"/>
</dbReference>